<name>A0A940T3D4_9MICO</name>
<evidence type="ECO:0000313" key="4">
    <source>
        <dbReference type="Proteomes" id="UP000675163"/>
    </source>
</evidence>
<dbReference type="Pfam" id="PF02720">
    <property type="entry name" value="DUF222"/>
    <property type="match status" value="1"/>
</dbReference>
<gene>
    <name evidence="3" type="ORF">JOF28_001274</name>
</gene>
<dbReference type="RefSeq" id="WP_209705013.1">
    <property type="nucleotide sequence ID" value="NZ_JAFIDA010000001.1"/>
</dbReference>
<keyword evidence="4" id="KW-1185">Reference proteome</keyword>
<evidence type="ECO:0000313" key="3">
    <source>
        <dbReference type="EMBL" id="MBP1326042.1"/>
    </source>
</evidence>
<proteinExistence type="predicted"/>
<feature type="region of interest" description="Disordered" evidence="1">
    <location>
        <begin position="123"/>
        <end position="147"/>
    </location>
</feature>
<dbReference type="AlphaFoldDB" id="A0A940T3D4"/>
<feature type="compositionally biased region" description="Basic and acidic residues" evidence="1">
    <location>
        <begin position="588"/>
        <end position="598"/>
    </location>
</feature>
<organism evidence="3 4">
    <name type="scientific">Leucobacter exalbidus</name>
    <dbReference type="NCBI Taxonomy" id="662960"/>
    <lineage>
        <taxon>Bacteria</taxon>
        <taxon>Bacillati</taxon>
        <taxon>Actinomycetota</taxon>
        <taxon>Actinomycetes</taxon>
        <taxon>Micrococcales</taxon>
        <taxon>Microbacteriaceae</taxon>
        <taxon>Leucobacter</taxon>
    </lineage>
</organism>
<feature type="region of interest" description="Disordered" evidence="1">
    <location>
        <begin position="498"/>
        <end position="526"/>
    </location>
</feature>
<sequence>MEIITSLEQQVAAARDLLEGVPEGESLPGFLRTLPDDGVLAVLEIGAALVRLGQRLEIPASGVVAQRSSRARGQTGIAQSQGHRDAASLLQQLTGVSRTQAARDVKVGQSLIEAAEFSLLGSASSGGLDGGEGGGDEGSEDGATGPEPIAAWHTALDRAADAGIISPDQYTAVRQGLGDPPTPTEADLAAVNVAGASELEVFELATAVIHETWAQATEQLLAEAEVRSLDELRKACRAVRDQLDPVGSDRRHLDRYEARSFRMWVDEKGTHRGSFSFDDETAAWLRSIIDSAMRPRRGGPRFLDPAERAEADKLRDDPRTNDQLMHDLVTDVMRGGTLALAEEVFGVRQAGVRIVRVVDTPSGDETRAREDHAFLEHEGTPVPVSVADRTICNTGVVPVTVDRQGNPLNVGREQRLFTSKQRIALSLRDGGCRWTNCDRPASYCEAHHIDEWQADQGHTDVARGILLCRYHHLELHNSGWRITRDGDGPFYLHRPGTAIAKRETEPPGTGAGNGADTRTGDDPETPIELPIRVIRAYAWKSAPQPSVRFRPGRSRPPEQVPPEAWGTRRQRRPATLTAEPPGVNAHWDQSKRGDEKRVTGSAATTTATKSECTTDRPAALF</sequence>
<protein>
    <recommendedName>
        <fullName evidence="2">DUF222 domain-containing protein</fullName>
    </recommendedName>
</protein>
<dbReference type="CDD" id="cd00085">
    <property type="entry name" value="HNHc"/>
    <property type="match status" value="1"/>
</dbReference>
<accession>A0A940T3D4</accession>
<evidence type="ECO:0000259" key="2">
    <source>
        <dbReference type="Pfam" id="PF02720"/>
    </source>
</evidence>
<dbReference type="Proteomes" id="UP000675163">
    <property type="component" value="Unassembled WGS sequence"/>
</dbReference>
<feature type="domain" description="DUF222" evidence="2">
    <location>
        <begin position="203"/>
        <end position="429"/>
    </location>
</feature>
<comment type="caution">
    <text evidence="3">The sequence shown here is derived from an EMBL/GenBank/DDBJ whole genome shotgun (WGS) entry which is preliminary data.</text>
</comment>
<evidence type="ECO:0000256" key="1">
    <source>
        <dbReference type="SAM" id="MobiDB-lite"/>
    </source>
</evidence>
<dbReference type="InterPro" id="IPR003615">
    <property type="entry name" value="HNH_nuc"/>
</dbReference>
<feature type="compositionally biased region" description="Low complexity" evidence="1">
    <location>
        <begin position="599"/>
        <end position="611"/>
    </location>
</feature>
<feature type="region of interest" description="Disordered" evidence="1">
    <location>
        <begin position="544"/>
        <end position="621"/>
    </location>
</feature>
<dbReference type="InterPro" id="IPR003870">
    <property type="entry name" value="DUF222"/>
</dbReference>
<reference evidence="3" key="1">
    <citation type="submission" date="2021-02" db="EMBL/GenBank/DDBJ databases">
        <title>Sequencing the genomes of 1000 actinobacteria strains.</title>
        <authorList>
            <person name="Klenk H.-P."/>
        </authorList>
    </citation>
    <scope>NUCLEOTIDE SEQUENCE</scope>
    <source>
        <strain evidence="3">DSM 22850</strain>
    </source>
</reference>
<dbReference type="EMBL" id="JAFIDA010000001">
    <property type="protein sequence ID" value="MBP1326042.1"/>
    <property type="molecule type" value="Genomic_DNA"/>
</dbReference>